<dbReference type="HOGENOM" id="CLU_147820_0_0_11"/>
<dbReference type="EMBL" id="CP008953">
    <property type="protein sequence ID" value="AIG73669.1"/>
    <property type="molecule type" value="Genomic_DNA"/>
</dbReference>
<name>A0A075UM71_9PSEU</name>
<evidence type="ECO:0008006" key="3">
    <source>
        <dbReference type="Google" id="ProtNLM"/>
    </source>
</evidence>
<evidence type="ECO:0000313" key="2">
    <source>
        <dbReference type="Proteomes" id="UP000028492"/>
    </source>
</evidence>
<evidence type="ECO:0000313" key="1">
    <source>
        <dbReference type="EMBL" id="AIG73669.1"/>
    </source>
</evidence>
<accession>A0A075UM71</accession>
<reference evidence="1 2" key="1">
    <citation type="journal article" date="2014" name="J. Biotechnol.">
        <title>Complete genome sequence of the actinobacterium Amycolatopsis japonica MG417-CF17(T) (=DSM 44213T) producing (S,S)-N,N'-ethylenediaminedisuccinic acid.</title>
        <authorList>
            <person name="Stegmann E."/>
            <person name="Albersmeier A."/>
            <person name="Spohn M."/>
            <person name="Gert H."/>
            <person name="Weber T."/>
            <person name="Wohlleben W."/>
            <person name="Kalinowski J."/>
            <person name="Ruckert C."/>
        </authorList>
    </citation>
    <scope>NUCLEOTIDE SEQUENCE [LARGE SCALE GENOMIC DNA]</scope>
    <source>
        <strain evidence="2">MG417-CF17 (DSM 44213)</strain>
    </source>
</reference>
<dbReference type="InterPro" id="IPR004401">
    <property type="entry name" value="YbaB/EbfC"/>
</dbReference>
<dbReference type="Pfam" id="PF02575">
    <property type="entry name" value="YbaB_DNA_bd"/>
    <property type="match status" value="1"/>
</dbReference>
<dbReference type="Proteomes" id="UP000028492">
    <property type="component" value="Chromosome"/>
</dbReference>
<proteinExistence type="predicted"/>
<keyword evidence="2" id="KW-1185">Reference proteome</keyword>
<dbReference type="InterPro" id="IPR036894">
    <property type="entry name" value="YbaB-like_sf"/>
</dbReference>
<dbReference type="AlphaFoldDB" id="A0A075UM71"/>
<organism evidence="1 2">
    <name type="scientific">Amycolatopsis japonica</name>
    <dbReference type="NCBI Taxonomy" id="208439"/>
    <lineage>
        <taxon>Bacteria</taxon>
        <taxon>Bacillati</taxon>
        <taxon>Actinomycetota</taxon>
        <taxon>Actinomycetes</taxon>
        <taxon>Pseudonocardiales</taxon>
        <taxon>Pseudonocardiaceae</taxon>
        <taxon>Amycolatopsis</taxon>
        <taxon>Amycolatopsis japonica group</taxon>
    </lineage>
</organism>
<dbReference type="RefSeq" id="WP_038508166.1">
    <property type="nucleotide sequence ID" value="NZ_CP008953.1"/>
</dbReference>
<dbReference type="Gene3D" id="3.30.1310.10">
    <property type="entry name" value="Nucleoid-associated protein YbaB-like domain"/>
    <property type="match status" value="1"/>
</dbReference>
<dbReference type="GO" id="GO:0003677">
    <property type="term" value="F:DNA binding"/>
    <property type="evidence" value="ECO:0007669"/>
    <property type="project" value="InterPro"/>
</dbReference>
<dbReference type="KEGG" id="aja:AJAP_03720"/>
<dbReference type="STRING" id="208439.AJAP_03720"/>
<protein>
    <recommendedName>
        <fullName evidence="3">YbaB/EbfC DNA-binding family protein</fullName>
    </recommendedName>
</protein>
<gene>
    <name evidence="1" type="ORF">AJAP_03720</name>
</gene>
<dbReference type="SUPFAM" id="SSF82607">
    <property type="entry name" value="YbaB-like"/>
    <property type="match status" value="1"/>
</dbReference>
<sequence>MEPAQWLADYRDRLERAADGARQARESLEQAGATARSPRGEVTVSVNAAGVLEGVALTPAARRLEADALAVLIVTTAREAQRLAGERMADVMAGYLGDGPALTRLTRHLSPEVVR</sequence>
<dbReference type="eggNOG" id="COG0718">
    <property type="taxonomic scope" value="Bacteria"/>
</dbReference>